<dbReference type="EMBL" id="JAAVTX010000004">
    <property type="protein sequence ID" value="NKE46306.1"/>
    <property type="molecule type" value="Genomic_DNA"/>
</dbReference>
<dbReference type="Proteomes" id="UP000765160">
    <property type="component" value="Unassembled WGS sequence"/>
</dbReference>
<comment type="caution">
    <text evidence="4">The sequence shown here is derived from an EMBL/GenBank/DDBJ whole genome shotgun (WGS) entry which is preliminary data.</text>
</comment>
<dbReference type="Gene3D" id="1.10.287.950">
    <property type="entry name" value="Methyl-accepting chemotaxis protein"/>
    <property type="match status" value="1"/>
</dbReference>
<reference evidence="4 5" key="1">
    <citation type="submission" date="2020-03" db="EMBL/GenBank/DDBJ databases">
        <title>Roseomonas selenitidurans sp. nov. isolated from soil.</title>
        <authorList>
            <person name="Liu H."/>
        </authorList>
    </citation>
    <scope>NUCLEOTIDE SEQUENCE [LARGE SCALE GENOMIC DNA]</scope>
    <source>
        <strain evidence="4 5">JCM 15073</strain>
    </source>
</reference>
<evidence type="ECO:0000313" key="4">
    <source>
        <dbReference type="EMBL" id="NKE46306.1"/>
    </source>
</evidence>
<organism evidence="4 5">
    <name type="scientific">Falsiroseomonas frigidaquae</name>
    <dbReference type="NCBI Taxonomy" id="487318"/>
    <lineage>
        <taxon>Bacteria</taxon>
        <taxon>Pseudomonadati</taxon>
        <taxon>Pseudomonadota</taxon>
        <taxon>Alphaproteobacteria</taxon>
        <taxon>Acetobacterales</taxon>
        <taxon>Roseomonadaceae</taxon>
        <taxon>Falsiroseomonas</taxon>
    </lineage>
</organism>
<dbReference type="SUPFAM" id="SSF58104">
    <property type="entry name" value="Methyl-accepting chemotaxis protein (MCP) signaling domain"/>
    <property type="match status" value="1"/>
</dbReference>
<dbReference type="RefSeq" id="WP_168050805.1">
    <property type="nucleotide sequence ID" value="NZ_JAATJR010000004.1"/>
</dbReference>
<sequence length="381" mass="39403">MNGREACFPLGHGAAGIAILVSAGSSLPVTLLGAAVTTLSITALLLRRPWRRQAPVGVLESSNDADAVAPLGHDGMALAVASGGTSRDMETALRLLGSTIVEQVDTSVRTVLEENHQMREMASEMASAAEQAKTQFYHSMQRATQSEASIEELQSFSGELAGSIGVIGAAVGSSIAIVKDATARAAATRACVETMAQLSDAVAEAIRMIDQIARQTRMLALNATIEAARAGAAGSGFAVVAEEVKQLARQTAEATQTIGAKLAEQNAMVASVVLSLQELTGTIESVDQASGSIGRAIADQEGIALRVTSSLTQMRDAVFTLSREIREAAQIAANSGMLSDLVLETANSVDGLMNGLKVKLSDIGEGMIPNGSDAARRRDAA</sequence>
<keyword evidence="5" id="KW-1185">Reference proteome</keyword>
<dbReference type="InterPro" id="IPR004089">
    <property type="entry name" value="MCPsignal_dom"/>
</dbReference>
<feature type="domain" description="Methyl-accepting transducer" evidence="3">
    <location>
        <begin position="100"/>
        <end position="353"/>
    </location>
</feature>
<evidence type="ECO:0000259" key="3">
    <source>
        <dbReference type="PROSITE" id="PS50111"/>
    </source>
</evidence>
<evidence type="ECO:0000256" key="1">
    <source>
        <dbReference type="ARBA" id="ARBA00023224"/>
    </source>
</evidence>
<dbReference type="PROSITE" id="PS50111">
    <property type="entry name" value="CHEMOTAXIS_TRANSDUC_2"/>
    <property type="match status" value="1"/>
</dbReference>
<dbReference type="Pfam" id="PF00015">
    <property type="entry name" value="MCPsignal"/>
    <property type="match status" value="1"/>
</dbReference>
<keyword evidence="1 2" id="KW-0807">Transducer</keyword>
<gene>
    <name evidence="4" type="ORF">HB662_16080</name>
</gene>
<dbReference type="PANTHER" id="PTHR32089">
    <property type="entry name" value="METHYL-ACCEPTING CHEMOTAXIS PROTEIN MCPB"/>
    <property type="match status" value="1"/>
</dbReference>
<dbReference type="PANTHER" id="PTHR32089:SF112">
    <property type="entry name" value="LYSOZYME-LIKE PROTEIN-RELATED"/>
    <property type="match status" value="1"/>
</dbReference>
<proteinExistence type="predicted"/>
<dbReference type="SMART" id="SM00283">
    <property type="entry name" value="MA"/>
    <property type="match status" value="1"/>
</dbReference>
<name>A0ABX1F1X2_9PROT</name>
<accession>A0ABX1F1X2</accession>
<evidence type="ECO:0000256" key="2">
    <source>
        <dbReference type="PROSITE-ProRule" id="PRU00284"/>
    </source>
</evidence>
<protein>
    <recommendedName>
        <fullName evidence="3">Methyl-accepting transducer domain-containing protein</fullName>
    </recommendedName>
</protein>
<evidence type="ECO:0000313" key="5">
    <source>
        <dbReference type="Proteomes" id="UP000765160"/>
    </source>
</evidence>